<evidence type="ECO:0000313" key="1">
    <source>
        <dbReference type="EMBL" id="AKH22351.1"/>
    </source>
</evidence>
<organism evidence="1 2">
    <name type="scientific">Sedimenticola thiotaurini</name>
    <dbReference type="NCBI Taxonomy" id="1543721"/>
    <lineage>
        <taxon>Bacteria</taxon>
        <taxon>Pseudomonadati</taxon>
        <taxon>Pseudomonadota</taxon>
        <taxon>Gammaproteobacteria</taxon>
        <taxon>Chromatiales</taxon>
        <taxon>Sedimenticolaceae</taxon>
        <taxon>Sedimenticola</taxon>
    </lineage>
</organism>
<name>A0A0F7K1B8_9GAMM</name>
<gene>
    <name evidence="1" type="ORF">AAY24_16705</name>
</gene>
<protein>
    <submittedName>
        <fullName evidence="1">Uncharacterized protein</fullName>
    </submittedName>
</protein>
<evidence type="ECO:0000313" key="2">
    <source>
        <dbReference type="Proteomes" id="UP000034410"/>
    </source>
</evidence>
<reference evidence="1 2" key="1">
    <citation type="journal article" date="2015" name="Genome Announc.">
        <title>Complete Genome Sequence of Sedimenticola thiotaurini Strain SIP-G1, a Polyphosphate- and Polyhydroxyalkanoate-Accumulating Sulfur-Oxidizing Gammaproteobacterium Isolated from Salt Marsh Sediments.</title>
        <authorList>
            <person name="Flood B.E."/>
            <person name="Jones D.S."/>
            <person name="Bailey J.V."/>
        </authorList>
    </citation>
    <scope>NUCLEOTIDE SEQUENCE [LARGE SCALE GENOMIC DNA]</scope>
    <source>
        <strain evidence="1 2">SIP-G1</strain>
    </source>
</reference>
<dbReference type="KEGG" id="seds:AAY24_16705"/>
<dbReference type="Proteomes" id="UP000034410">
    <property type="component" value="Chromosome"/>
</dbReference>
<dbReference type="EMBL" id="CP011412">
    <property type="protein sequence ID" value="AKH22351.1"/>
    <property type="molecule type" value="Genomic_DNA"/>
</dbReference>
<proteinExistence type="predicted"/>
<keyword evidence="2" id="KW-1185">Reference proteome</keyword>
<dbReference type="AlphaFoldDB" id="A0A0F7K1B8"/>
<sequence>MSAAVSSRYEALRELSGQIHDRLGDELWRHGFASDQITLLPPPLANYGLDRDSFTGAPALVGRWLDSQGRRRGSLVFHADGSFFVEQDILQPHPRRPGWFVEAITAWGRELTIQTELRLLPMPE</sequence>
<accession>A0A0F7K1B8</accession>